<comment type="similarity">
    <text evidence="1">Belongs to the RMD1/sif2 family.</text>
</comment>
<feature type="domain" description="DUF155" evidence="4">
    <location>
        <begin position="158"/>
        <end position="334"/>
    </location>
</feature>
<feature type="transmembrane region" description="Helical" evidence="3">
    <location>
        <begin position="362"/>
        <end position="384"/>
    </location>
</feature>
<evidence type="ECO:0000256" key="2">
    <source>
        <dbReference type="SAM" id="MobiDB-lite"/>
    </source>
</evidence>
<keyword evidence="3" id="KW-1133">Transmembrane helix</keyword>
<evidence type="ECO:0000256" key="3">
    <source>
        <dbReference type="SAM" id="Phobius"/>
    </source>
</evidence>
<dbReference type="Proteomes" id="UP000239649">
    <property type="component" value="Unassembled WGS sequence"/>
</dbReference>
<organism evidence="5 6">
    <name type="scientific">Micractinium conductrix</name>
    <dbReference type="NCBI Taxonomy" id="554055"/>
    <lineage>
        <taxon>Eukaryota</taxon>
        <taxon>Viridiplantae</taxon>
        <taxon>Chlorophyta</taxon>
        <taxon>core chlorophytes</taxon>
        <taxon>Trebouxiophyceae</taxon>
        <taxon>Chlorellales</taxon>
        <taxon>Chlorellaceae</taxon>
        <taxon>Chlorella clade</taxon>
        <taxon>Micractinium</taxon>
    </lineage>
</organism>
<dbReference type="PANTHER" id="PTHR16255:SF1">
    <property type="entry name" value="REQUIRED FOR MEIOTIC NUCLEAR DIVISION PROTEIN 1 HOMOLOG"/>
    <property type="match status" value="1"/>
</dbReference>
<proteinExistence type="inferred from homology"/>
<accession>A0A2P6VN07</accession>
<feature type="compositionally biased region" description="Basic and acidic residues" evidence="2">
    <location>
        <begin position="19"/>
        <end position="43"/>
    </location>
</feature>
<name>A0A2P6VN07_9CHLO</name>
<evidence type="ECO:0000256" key="1">
    <source>
        <dbReference type="ARBA" id="ARBA00008306"/>
    </source>
</evidence>
<dbReference type="AlphaFoldDB" id="A0A2P6VN07"/>
<dbReference type="InterPro" id="IPR051624">
    <property type="entry name" value="RMD1/Sad1-interacting"/>
</dbReference>
<keyword evidence="3" id="KW-0472">Membrane</keyword>
<gene>
    <name evidence="5" type="ORF">C2E20_1624</name>
</gene>
<reference evidence="5 6" key="1">
    <citation type="journal article" date="2018" name="Plant J.">
        <title>Genome sequences of Chlorella sorokiniana UTEX 1602 and Micractinium conductrix SAG 241.80: implications to maltose excretion by a green alga.</title>
        <authorList>
            <person name="Arriola M.B."/>
            <person name="Velmurugan N."/>
            <person name="Zhang Y."/>
            <person name="Plunkett M.H."/>
            <person name="Hondzo H."/>
            <person name="Barney B.M."/>
        </authorList>
    </citation>
    <scope>NUCLEOTIDE SEQUENCE [LARGE SCALE GENOMIC DNA]</scope>
    <source>
        <strain evidence="5 6">SAG 241.80</strain>
    </source>
</reference>
<keyword evidence="3" id="KW-0812">Transmembrane</keyword>
<protein>
    <submittedName>
        <fullName evidence="5">Sporulation RMD1</fullName>
    </submittedName>
</protein>
<dbReference type="PANTHER" id="PTHR16255">
    <property type="entry name" value="REQUIRED FOR MEIOTIC NUCLEAR DIVISION PROTEIN 1 HOMOLOG"/>
    <property type="match status" value="1"/>
</dbReference>
<dbReference type="InterPro" id="IPR003734">
    <property type="entry name" value="DUF155"/>
</dbReference>
<evidence type="ECO:0000313" key="6">
    <source>
        <dbReference type="Proteomes" id="UP000239649"/>
    </source>
</evidence>
<feature type="region of interest" description="Disordered" evidence="2">
    <location>
        <begin position="1"/>
        <end position="89"/>
    </location>
</feature>
<sequence>MDFPSPPLGHEALVQSAPQDRDRRSRSVDLPTELRRLRSHPRDMMPPVALPPVQLPVSGRTLGRHVSLGPGWESNKEDPGPDYSQPSTSAAAPALVEVPRQFQGAGVQERVRCHCVAEGFDRYALQDAILRREGSLQAYAEVLCSDFHRVGDSFASSVFYFDFGCIVCWGLSKEMEAYILREVVEQCMAGPLPPTVREVDRLRVQYTSSPKHHIENDSLALHYRFAEEPQIKLAISFALAQSTKLSVLEERARSLGRQLSRLPVSMAETGEIPISEKQIMQHVGALFGHMSAVNLLGRVLDMPDSITSAPDNIGSLYKSVYEYLEVHQRVQLLNDRFSVMQELLDILRVHAQKSYYSRLEAAVMWLVGVCAVVAVFQLAALAYWKPAWRD</sequence>
<evidence type="ECO:0000313" key="5">
    <source>
        <dbReference type="EMBL" id="PSC75491.1"/>
    </source>
</evidence>
<dbReference type="OrthoDB" id="18302at2759"/>
<dbReference type="Pfam" id="PF02582">
    <property type="entry name" value="DUF155"/>
    <property type="match status" value="1"/>
</dbReference>
<keyword evidence="6" id="KW-1185">Reference proteome</keyword>
<comment type="caution">
    <text evidence="5">The sequence shown here is derived from an EMBL/GenBank/DDBJ whole genome shotgun (WGS) entry which is preliminary data.</text>
</comment>
<dbReference type="EMBL" id="LHPF02000002">
    <property type="protein sequence ID" value="PSC75491.1"/>
    <property type="molecule type" value="Genomic_DNA"/>
</dbReference>
<evidence type="ECO:0000259" key="4">
    <source>
        <dbReference type="Pfam" id="PF02582"/>
    </source>
</evidence>
<dbReference type="GO" id="GO:0005739">
    <property type="term" value="C:mitochondrion"/>
    <property type="evidence" value="ECO:0007669"/>
    <property type="project" value="UniProtKB-ARBA"/>
</dbReference>